<dbReference type="EMBL" id="CP014163">
    <property type="protein sequence ID" value="AMB98844.1"/>
    <property type="molecule type" value="Genomic_DNA"/>
</dbReference>
<keyword evidence="4 11" id="KW-0031">Aminopeptidase</keyword>
<dbReference type="PANTHER" id="PTHR42994:SF1">
    <property type="entry name" value="PEPTIDASE T"/>
    <property type="match status" value="1"/>
</dbReference>
<dbReference type="GO" id="GO:0006508">
    <property type="term" value="P:proteolysis"/>
    <property type="evidence" value="ECO:0007669"/>
    <property type="project" value="UniProtKB-UniRule"/>
</dbReference>
<accession>A0A120IAQ8</accession>
<feature type="active site" evidence="11 12">
    <location>
        <position position="89"/>
    </location>
</feature>
<evidence type="ECO:0000256" key="2">
    <source>
        <dbReference type="ARBA" id="ARBA00004496"/>
    </source>
</evidence>
<gene>
    <name evidence="11" type="primary">pepT</name>
    <name evidence="14" type="ORF">AWM75_02030</name>
</gene>
<evidence type="ECO:0000256" key="11">
    <source>
        <dbReference type="HAMAP-Rule" id="MF_00550"/>
    </source>
</evidence>
<feature type="binding site" evidence="11 13">
    <location>
        <position position="87"/>
    </location>
    <ligand>
        <name>Zn(2+)</name>
        <dbReference type="ChEBI" id="CHEBI:29105"/>
        <label>1</label>
    </ligand>
</feature>
<comment type="similarity">
    <text evidence="3 11">Belongs to the peptidase M20B family.</text>
</comment>
<sequence length="418" mass="46133">MAYSIDKEALLTRFIRYVKTETRSDENQTDRVPSTDSQVVFAQSLAHELDELGLVDVFYNSKDGYVTACLPGNDSSHEYPTIGFIAHLDTADFNAKNVQPQIIDDYQGGEINLSDSGYQLSPKEFPSLNNYHGHTLITTDGRTLLGADDKSGIAEIMTAVAYLKDHPEIKHGPIKVAFGPDEEIGVGADRFDVDRFGADFAYTMDGGPLGELQYETFNAAAAKLEIKGKNVHPGTAKGQMINALQVAIDFHQSLPVDDRPEKTEGRQGFFHLLSLSGVVDEAQASYIIRDHDRDQFEARKQKFIDLVTAINDCYPSNVIEASVNDQYYNMGEIISQDMRPVSLAKQAMVDLAIEPVIQPVRGGTDGSKLTYMGLPTPNIFAGGENMHGRFEYVSLQVMCQACQVIIRIAELAGNYQDL</sequence>
<dbReference type="Proteomes" id="UP000062260">
    <property type="component" value="Chromosome"/>
</dbReference>
<dbReference type="InterPro" id="IPR010161">
    <property type="entry name" value="Peptidase_M20B"/>
</dbReference>
<keyword evidence="8 11" id="KW-0378">Hydrolase</keyword>
<feature type="binding site" evidence="11 13">
    <location>
        <position position="205"/>
    </location>
    <ligand>
        <name>Zn(2+)</name>
        <dbReference type="ChEBI" id="CHEBI:29105"/>
        <label>1</label>
    </ligand>
</feature>
<dbReference type="Gene3D" id="3.40.630.10">
    <property type="entry name" value="Zn peptidases"/>
    <property type="match status" value="1"/>
</dbReference>
<keyword evidence="9 11" id="KW-0862">Zinc</keyword>
<dbReference type="PROSITE" id="PS00758">
    <property type="entry name" value="ARGE_DAPE_CPG2_1"/>
    <property type="match status" value="1"/>
</dbReference>
<evidence type="ECO:0000256" key="3">
    <source>
        <dbReference type="ARBA" id="ARBA00009692"/>
    </source>
</evidence>
<comment type="subcellular location">
    <subcellularLocation>
        <location evidence="2 11">Cytoplasm</location>
    </subcellularLocation>
</comment>
<dbReference type="InterPro" id="IPR001261">
    <property type="entry name" value="ArgE/DapE_CS"/>
</dbReference>
<organism evidence="14 15">
    <name type="scientific">Aerococcus urinaehominis</name>
    <dbReference type="NCBI Taxonomy" id="128944"/>
    <lineage>
        <taxon>Bacteria</taxon>
        <taxon>Bacillati</taxon>
        <taxon>Bacillota</taxon>
        <taxon>Bacilli</taxon>
        <taxon>Lactobacillales</taxon>
        <taxon>Aerococcaceae</taxon>
        <taxon>Aerococcus</taxon>
    </lineage>
</organism>
<dbReference type="STRING" id="128944.AWM75_02030"/>
<proteinExistence type="inferred from homology"/>
<dbReference type="NCBIfam" id="NF009920">
    <property type="entry name" value="PRK13381.1"/>
    <property type="match status" value="1"/>
</dbReference>
<dbReference type="SUPFAM" id="SSF53187">
    <property type="entry name" value="Zn-dependent exopeptidases"/>
    <property type="match status" value="1"/>
</dbReference>
<evidence type="ECO:0000256" key="13">
    <source>
        <dbReference type="PIRSR" id="PIRSR037215-2"/>
    </source>
</evidence>
<feature type="binding site" evidence="11 13">
    <location>
        <position position="183"/>
    </location>
    <ligand>
        <name>Zn(2+)</name>
        <dbReference type="ChEBI" id="CHEBI:29105"/>
        <label>2</label>
    </ligand>
</feature>
<evidence type="ECO:0000256" key="12">
    <source>
        <dbReference type="PIRSR" id="PIRSR037215-1"/>
    </source>
</evidence>
<dbReference type="GO" id="GO:0045148">
    <property type="term" value="F:tripeptide aminopeptidase activity"/>
    <property type="evidence" value="ECO:0007669"/>
    <property type="project" value="UniProtKB-UniRule"/>
</dbReference>
<evidence type="ECO:0000256" key="9">
    <source>
        <dbReference type="ARBA" id="ARBA00022833"/>
    </source>
</evidence>
<evidence type="ECO:0000256" key="4">
    <source>
        <dbReference type="ARBA" id="ARBA00022438"/>
    </source>
</evidence>
<dbReference type="PIRSF" id="PIRSF037215">
    <property type="entry name" value="Peptidase_M20B"/>
    <property type="match status" value="1"/>
</dbReference>
<dbReference type="OrthoDB" id="9804934at2"/>
<evidence type="ECO:0000256" key="1">
    <source>
        <dbReference type="ARBA" id="ARBA00000870"/>
    </source>
</evidence>
<reference evidence="15" key="2">
    <citation type="submission" date="2016-01" db="EMBL/GenBank/DDBJ databases">
        <title>Six Aerococcus type strain genome sequencing and assembly using PacBio and Illumina Hiseq.</title>
        <authorList>
            <person name="Carkaci D."/>
            <person name="Dargis R."/>
            <person name="Nielsen X.C."/>
            <person name="Skovgaard O."/>
            <person name="Fuursted K."/>
            <person name="Christensen J.J."/>
        </authorList>
    </citation>
    <scope>NUCLEOTIDE SEQUENCE [LARGE SCALE GENOMIC DNA]</scope>
    <source>
        <strain evidence="15">CCUG42038B</strain>
    </source>
</reference>
<evidence type="ECO:0000256" key="10">
    <source>
        <dbReference type="ARBA" id="ARBA00023049"/>
    </source>
</evidence>
<evidence type="ECO:0000313" key="15">
    <source>
        <dbReference type="Proteomes" id="UP000062260"/>
    </source>
</evidence>
<feature type="binding site" evidence="11 13">
    <location>
        <position position="148"/>
    </location>
    <ligand>
        <name>Zn(2+)</name>
        <dbReference type="ChEBI" id="CHEBI:29105"/>
        <label>1</label>
    </ligand>
</feature>
<dbReference type="Pfam" id="PF07687">
    <property type="entry name" value="M20_dimer"/>
    <property type="match status" value="1"/>
</dbReference>
<dbReference type="GO" id="GO:0043171">
    <property type="term" value="P:peptide catabolic process"/>
    <property type="evidence" value="ECO:0007669"/>
    <property type="project" value="UniProtKB-UniRule"/>
</dbReference>
<dbReference type="GO" id="GO:0008237">
    <property type="term" value="F:metallopeptidase activity"/>
    <property type="evidence" value="ECO:0007669"/>
    <property type="project" value="UniProtKB-KW"/>
</dbReference>
<dbReference type="GO" id="GO:0008270">
    <property type="term" value="F:zinc ion binding"/>
    <property type="evidence" value="ECO:0007669"/>
    <property type="project" value="UniProtKB-UniRule"/>
</dbReference>
<keyword evidence="5 11" id="KW-0963">Cytoplasm</keyword>
<dbReference type="SUPFAM" id="SSF55031">
    <property type="entry name" value="Bacterial exopeptidase dimerisation domain"/>
    <property type="match status" value="1"/>
</dbReference>
<evidence type="ECO:0000256" key="8">
    <source>
        <dbReference type="ARBA" id="ARBA00022801"/>
    </source>
</evidence>
<dbReference type="NCBIfam" id="TIGR01882">
    <property type="entry name" value="peptidase-T"/>
    <property type="match status" value="1"/>
</dbReference>
<name>A0A120IAQ8_9LACT</name>
<dbReference type="FunFam" id="3.30.70.360:FF:000002">
    <property type="entry name" value="Peptidase T"/>
    <property type="match status" value="1"/>
</dbReference>
<dbReference type="InterPro" id="IPR036264">
    <property type="entry name" value="Bact_exopeptidase_dim_dom"/>
</dbReference>
<dbReference type="KEGG" id="auh:AWM75_02030"/>
<comment type="catalytic activity">
    <reaction evidence="1 11">
        <text>Release of the N-terminal residue from a tripeptide.</text>
        <dbReference type="EC" id="3.4.11.4"/>
    </reaction>
</comment>
<comment type="function">
    <text evidence="11">Cleaves the N-terminal amino acid of tripeptides.</text>
</comment>
<dbReference type="HAMAP" id="MF_00550">
    <property type="entry name" value="Aminopeptidase_M20"/>
    <property type="match status" value="1"/>
</dbReference>
<dbReference type="RefSeq" id="WP_067977623.1">
    <property type="nucleotide sequence ID" value="NZ_CP014163.1"/>
</dbReference>
<dbReference type="PANTHER" id="PTHR42994">
    <property type="entry name" value="PEPTIDASE T"/>
    <property type="match status" value="1"/>
</dbReference>
<dbReference type="EC" id="3.4.11.4" evidence="11"/>
<evidence type="ECO:0000256" key="5">
    <source>
        <dbReference type="ARBA" id="ARBA00022490"/>
    </source>
</evidence>
<keyword evidence="10 11" id="KW-0482">Metalloprotease</keyword>
<dbReference type="InterPro" id="IPR011650">
    <property type="entry name" value="Peptidase_M20_dimer"/>
</dbReference>
<feature type="binding site" evidence="11 13">
    <location>
        <position position="148"/>
    </location>
    <ligand>
        <name>Zn(2+)</name>
        <dbReference type="ChEBI" id="CHEBI:29105"/>
        <label>2</label>
    </ligand>
</feature>
<comment type="cofactor">
    <cofactor evidence="11 13">
        <name>Zn(2+)</name>
        <dbReference type="ChEBI" id="CHEBI:29105"/>
    </cofactor>
    <text evidence="11 13">Binds 2 Zn(2+) ions per subunit.</text>
</comment>
<dbReference type="CDD" id="cd03892">
    <property type="entry name" value="M20_peptT"/>
    <property type="match status" value="1"/>
</dbReference>
<keyword evidence="7 11" id="KW-0479">Metal-binding</keyword>
<dbReference type="PROSITE" id="PS00759">
    <property type="entry name" value="ARGE_DAPE_CPG2_2"/>
    <property type="match status" value="1"/>
</dbReference>
<feature type="binding site" evidence="11 13">
    <location>
        <position position="387"/>
    </location>
    <ligand>
        <name>Zn(2+)</name>
        <dbReference type="ChEBI" id="CHEBI:29105"/>
        <label>2</label>
    </ligand>
</feature>
<evidence type="ECO:0000313" key="14">
    <source>
        <dbReference type="EMBL" id="AMB98844.1"/>
    </source>
</evidence>
<protein>
    <recommendedName>
        <fullName evidence="11">Peptidase T</fullName>
        <ecNumber evidence="11">3.4.11.4</ecNumber>
    </recommendedName>
    <alternativeName>
        <fullName evidence="11">Aminotripeptidase</fullName>
        <shortName evidence="11">Tripeptidase</shortName>
    </alternativeName>
    <alternativeName>
        <fullName evidence="11">Tripeptide aminopeptidase</fullName>
    </alternativeName>
</protein>
<dbReference type="InterPro" id="IPR002933">
    <property type="entry name" value="Peptidase_M20"/>
</dbReference>
<reference evidence="14 15" key="1">
    <citation type="journal article" date="2016" name="Genome Announc.">
        <title>Complete Genome Sequences of Aerococcus christensenii CCUG 28831T, Aerococcus sanguinicola CCUG 43001T, Aerococcus urinae CCUG 36881T, Aerococcus urinaeequi CCUG 28094T, Aerococcus urinaehominis CCUG 42038 BT, and Aerococcus viridans CCUG 4311T.</title>
        <authorList>
            <person name="Carkaci D."/>
            <person name="Dargis R."/>
            <person name="Nielsen X.C."/>
            <person name="Skovgaard O."/>
            <person name="Fuursted K."/>
            <person name="Christensen J.J."/>
        </authorList>
    </citation>
    <scope>NUCLEOTIDE SEQUENCE [LARGE SCALE GENOMIC DNA]</scope>
    <source>
        <strain evidence="14 15">CCUG42038B</strain>
    </source>
</reference>
<dbReference type="AlphaFoldDB" id="A0A120IAQ8"/>
<keyword evidence="6 11" id="KW-0645">Protease</keyword>
<feature type="active site" description="Proton acceptor" evidence="11 12">
    <location>
        <position position="182"/>
    </location>
</feature>
<keyword evidence="15" id="KW-1185">Reference proteome</keyword>
<dbReference type="Gene3D" id="3.30.70.360">
    <property type="match status" value="1"/>
</dbReference>
<dbReference type="GO" id="GO:0005829">
    <property type="term" value="C:cytosol"/>
    <property type="evidence" value="ECO:0007669"/>
    <property type="project" value="TreeGrafter"/>
</dbReference>
<dbReference type="NCBIfam" id="NF003976">
    <property type="entry name" value="PRK05469.1"/>
    <property type="match status" value="1"/>
</dbReference>
<evidence type="ECO:0000256" key="7">
    <source>
        <dbReference type="ARBA" id="ARBA00022723"/>
    </source>
</evidence>
<evidence type="ECO:0000256" key="6">
    <source>
        <dbReference type="ARBA" id="ARBA00022670"/>
    </source>
</evidence>
<dbReference type="Pfam" id="PF01546">
    <property type="entry name" value="Peptidase_M20"/>
    <property type="match status" value="1"/>
</dbReference>